<dbReference type="Gene3D" id="3.30.70.330">
    <property type="match status" value="1"/>
</dbReference>
<dbReference type="Pfam" id="PF00076">
    <property type="entry name" value="RRM_1"/>
    <property type="match status" value="1"/>
</dbReference>
<evidence type="ECO:0000313" key="3">
    <source>
        <dbReference type="EMBL" id="KAK3240818.1"/>
    </source>
</evidence>
<evidence type="ECO:0000313" key="4">
    <source>
        <dbReference type="Proteomes" id="UP001190700"/>
    </source>
</evidence>
<organism evidence="3 4">
    <name type="scientific">Cymbomonas tetramitiformis</name>
    <dbReference type="NCBI Taxonomy" id="36881"/>
    <lineage>
        <taxon>Eukaryota</taxon>
        <taxon>Viridiplantae</taxon>
        <taxon>Chlorophyta</taxon>
        <taxon>Pyramimonadophyceae</taxon>
        <taxon>Pyramimonadales</taxon>
        <taxon>Pyramimonadaceae</taxon>
        <taxon>Cymbomonas</taxon>
    </lineage>
</organism>
<dbReference type="GO" id="GO:0003723">
    <property type="term" value="F:RNA binding"/>
    <property type="evidence" value="ECO:0007669"/>
    <property type="project" value="InterPro"/>
</dbReference>
<dbReference type="SUPFAM" id="SSF54928">
    <property type="entry name" value="RNA-binding domain, RBD"/>
    <property type="match status" value="1"/>
</dbReference>
<keyword evidence="4" id="KW-1185">Reference proteome</keyword>
<reference evidence="3 4" key="1">
    <citation type="journal article" date="2015" name="Genome Biol. Evol.">
        <title>Comparative Genomics of a Bacterivorous Green Alga Reveals Evolutionary Causalities and Consequences of Phago-Mixotrophic Mode of Nutrition.</title>
        <authorList>
            <person name="Burns J.A."/>
            <person name="Paasch A."/>
            <person name="Narechania A."/>
            <person name="Kim E."/>
        </authorList>
    </citation>
    <scope>NUCLEOTIDE SEQUENCE [LARGE SCALE GENOMIC DNA]</scope>
    <source>
        <strain evidence="3 4">PLY_AMNH</strain>
    </source>
</reference>
<evidence type="ECO:0000256" key="1">
    <source>
        <dbReference type="SAM" id="MobiDB-lite"/>
    </source>
</evidence>
<comment type="caution">
    <text evidence="3">The sequence shown here is derived from an EMBL/GenBank/DDBJ whole genome shotgun (WGS) entry which is preliminary data.</text>
</comment>
<sequence length="190" mass="21093">MPDNHAVIILAEHPADEVIPILRQLWKIKDELKLRNVSAWLTAAIARQSGNGVQEGGRSAGGIEEDGRHLLHNASSLGTPDEHKWKDLFHRASSAADQREHFARRPADGGARRNNNINAMTSQTNSGMMMRSGVNHSENVHREDQAKRIFVGGLHPDVNNADLRMNFERFGTVADAFVVSNRCGNLLNYI</sequence>
<gene>
    <name evidence="3" type="ORF">CYMTET_49370</name>
</gene>
<feature type="region of interest" description="Disordered" evidence="1">
    <location>
        <begin position="104"/>
        <end position="129"/>
    </location>
</feature>
<dbReference type="InterPro" id="IPR035979">
    <property type="entry name" value="RBD_domain_sf"/>
</dbReference>
<dbReference type="InterPro" id="IPR012677">
    <property type="entry name" value="Nucleotide-bd_a/b_plait_sf"/>
</dbReference>
<name>A0AAE0ETY8_9CHLO</name>
<dbReference type="EMBL" id="LGRX02033545">
    <property type="protein sequence ID" value="KAK3240818.1"/>
    <property type="molecule type" value="Genomic_DNA"/>
</dbReference>
<dbReference type="Proteomes" id="UP001190700">
    <property type="component" value="Unassembled WGS sequence"/>
</dbReference>
<evidence type="ECO:0000259" key="2">
    <source>
        <dbReference type="Pfam" id="PF00076"/>
    </source>
</evidence>
<accession>A0AAE0ETY8</accession>
<dbReference type="InterPro" id="IPR000504">
    <property type="entry name" value="RRM_dom"/>
</dbReference>
<feature type="domain" description="RRM" evidence="2">
    <location>
        <begin position="149"/>
        <end position="181"/>
    </location>
</feature>
<protein>
    <recommendedName>
        <fullName evidence="2">RRM domain-containing protein</fullName>
    </recommendedName>
</protein>
<proteinExistence type="predicted"/>
<dbReference type="AlphaFoldDB" id="A0AAE0ETY8"/>
<feature type="compositionally biased region" description="Polar residues" evidence="1">
    <location>
        <begin position="113"/>
        <end position="127"/>
    </location>
</feature>